<keyword evidence="1" id="KW-0413">Isomerase</keyword>
<protein>
    <submittedName>
        <fullName evidence="1">Glucuronate isomerase</fullName>
    </submittedName>
</protein>
<reference evidence="1 2" key="1">
    <citation type="submission" date="2013-12" db="EMBL/GenBank/DDBJ databases">
        <authorList>
            <person name="Stott M."/>
        </authorList>
    </citation>
    <scope>NUCLEOTIDE SEQUENCE [LARGE SCALE GENOMIC DNA]</scope>
    <source>
        <strain evidence="1 2">K22</strain>
    </source>
</reference>
<proteinExistence type="predicted"/>
<dbReference type="Gene3D" id="3.20.20.140">
    <property type="entry name" value="Metal-dependent hydrolases"/>
    <property type="match status" value="1"/>
</dbReference>
<dbReference type="SUPFAM" id="SSF51556">
    <property type="entry name" value="Metallo-dependent hydrolases"/>
    <property type="match status" value="1"/>
</dbReference>
<dbReference type="Gene3D" id="1.10.2020.10">
    <property type="entry name" value="uronate isomerase, domain 2, chain A"/>
    <property type="match status" value="1"/>
</dbReference>
<reference evidence="1 2" key="2">
    <citation type="submission" date="2015-01" db="EMBL/GenBank/DDBJ databases">
        <title>Complete genome sequence of Pyrinomonas methylaliphatogenes type strain K22T.</title>
        <authorList>
            <person name="Lee K.C.Y."/>
            <person name="Power J.F."/>
            <person name="Dunfield P.F."/>
            <person name="Morgan X.C."/>
            <person name="Huttenhower C."/>
            <person name="Stott M.B."/>
        </authorList>
    </citation>
    <scope>NUCLEOTIDE SEQUENCE [LARGE SCALE GENOMIC DNA]</scope>
    <source>
        <strain evidence="1 2">K22</strain>
    </source>
</reference>
<keyword evidence="2" id="KW-1185">Reference proteome</keyword>
<evidence type="ECO:0000313" key="2">
    <source>
        <dbReference type="Proteomes" id="UP000031518"/>
    </source>
</evidence>
<name>A0A0B6WXX5_9BACT</name>
<sequence>MVGMMDSGSRASFTEKLEPLLTDEVELRRHVEKAVEETQVIDMHTHLFSIEFGKMALFGIDDLLTYHYLIAEMFRSVELKPERFWRMSKREQADLIWRTLFVENSPLSEAARGIVTILKAFGLSTNAATLDEAREFFATQDVAKHFDRVFEMARVKAVVMTNDPLDAREAHVWENGVRIDARFHAALRLDRVLNDWTNAVPKLAERGYAVETAIDAKTVAEVRRFLDDWITRMRPLYMAVSLPDDFRFPSDDVRDRLLREAVLPTARAAGLPLSLMIGVRRGVNPALRIAGDGVGRADVKAVERMCAENPDVRFFVTFLSRENQHELCVAARKFSNLMPFGCWWFLNNPSIVAEITRERIELLGTSFIAQHSDARILEQLIYKWKHSRRVIADALVEAYTRLLASGRAVTAREIERDVARLFSENFRRWVAIEGAP</sequence>
<dbReference type="Proteomes" id="UP000031518">
    <property type="component" value="Unassembled WGS sequence"/>
</dbReference>
<dbReference type="EMBL" id="CBXV010000004">
    <property type="protein sequence ID" value="CDM65129.1"/>
    <property type="molecule type" value="Genomic_DNA"/>
</dbReference>
<gene>
    <name evidence="1" type="ORF">PYK22_01127</name>
</gene>
<accession>A0A0B6WXX5</accession>
<evidence type="ECO:0000313" key="1">
    <source>
        <dbReference type="EMBL" id="CDM65129.1"/>
    </source>
</evidence>
<dbReference type="GO" id="GO:0016853">
    <property type="term" value="F:isomerase activity"/>
    <property type="evidence" value="ECO:0007669"/>
    <property type="project" value="UniProtKB-KW"/>
</dbReference>
<dbReference type="AlphaFoldDB" id="A0A0B6WXX5"/>
<dbReference type="STRING" id="454194.PYK22_01127"/>
<organism evidence="1 2">
    <name type="scientific">Pyrinomonas methylaliphatogenes</name>
    <dbReference type="NCBI Taxonomy" id="454194"/>
    <lineage>
        <taxon>Bacteria</taxon>
        <taxon>Pseudomonadati</taxon>
        <taxon>Acidobacteriota</taxon>
        <taxon>Blastocatellia</taxon>
        <taxon>Blastocatellales</taxon>
        <taxon>Pyrinomonadaceae</taxon>
        <taxon>Pyrinomonas</taxon>
    </lineage>
</organism>
<dbReference type="InterPro" id="IPR032466">
    <property type="entry name" value="Metal_Hydrolase"/>
</dbReference>